<dbReference type="SMART" id="SM00848">
    <property type="entry name" value="Inhibitor_I29"/>
    <property type="match status" value="1"/>
</dbReference>
<evidence type="ECO:0008006" key="11">
    <source>
        <dbReference type="Google" id="ProtNLM"/>
    </source>
</evidence>
<dbReference type="SMART" id="SM00645">
    <property type="entry name" value="Pept_C1"/>
    <property type="match status" value="1"/>
</dbReference>
<dbReference type="InterPro" id="IPR013201">
    <property type="entry name" value="Prot_inhib_I29"/>
</dbReference>
<dbReference type="GO" id="GO:0006508">
    <property type="term" value="P:proteolysis"/>
    <property type="evidence" value="ECO:0007669"/>
    <property type="project" value="UniProtKB-KW"/>
</dbReference>
<dbReference type="GO" id="GO:0008234">
    <property type="term" value="F:cysteine-type peptidase activity"/>
    <property type="evidence" value="ECO:0007669"/>
    <property type="project" value="UniProtKB-KW"/>
</dbReference>
<gene>
    <name evidence="10" type="ORF">g.23739</name>
</gene>
<dbReference type="PRINTS" id="PR00705">
    <property type="entry name" value="PAPAIN"/>
</dbReference>
<dbReference type="PROSITE" id="PS00639">
    <property type="entry name" value="THIOL_PROTEASE_HIS"/>
    <property type="match status" value="1"/>
</dbReference>
<keyword evidence="3" id="KW-0378">Hydrolase</keyword>
<keyword evidence="7" id="KW-0812">Transmembrane</keyword>
<keyword evidence="7" id="KW-0472">Membrane</keyword>
<dbReference type="CDD" id="cd02248">
    <property type="entry name" value="Peptidase_C1A"/>
    <property type="match status" value="1"/>
</dbReference>
<evidence type="ECO:0000259" key="8">
    <source>
        <dbReference type="SMART" id="SM00645"/>
    </source>
</evidence>
<feature type="transmembrane region" description="Helical" evidence="7">
    <location>
        <begin position="12"/>
        <end position="32"/>
    </location>
</feature>
<accession>A0A1B6E1M9</accession>
<feature type="domain" description="Peptidase C1A papain C-terminal" evidence="8">
    <location>
        <begin position="152"/>
        <end position="368"/>
    </location>
</feature>
<evidence type="ECO:0000313" key="10">
    <source>
        <dbReference type="EMBL" id="JAS31832.1"/>
    </source>
</evidence>
<evidence type="ECO:0000256" key="7">
    <source>
        <dbReference type="SAM" id="Phobius"/>
    </source>
</evidence>
<dbReference type="InterPro" id="IPR039417">
    <property type="entry name" value="Peptidase_C1A_papain-like"/>
</dbReference>
<dbReference type="SUPFAM" id="SSF54001">
    <property type="entry name" value="Cysteine proteinases"/>
    <property type="match status" value="1"/>
</dbReference>
<dbReference type="InterPro" id="IPR013128">
    <property type="entry name" value="Peptidase_C1A"/>
</dbReference>
<protein>
    <recommendedName>
        <fullName evidence="11">Peptidase C1A papain C-terminal domain-containing protein</fullName>
    </recommendedName>
</protein>
<dbReference type="PANTHER" id="PTHR12411">
    <property type="entry name" value="CYSTEINE PROTEASE FAMILY C1-RELATED"/>
    <property type="match status" value="1"/>
</dbReference>
<comment type="similarity">
    <text evidence="1">Belongs to the peptidase C1 family.</text>
</comment>
<feature type="non-terminal residue" evidence="10">
    <location>
        <position position="1"/>
    </location>
</feature>
<evidence type="ECO:0000256" key="6">
    <source>
        <dbReference type="ARBA" id="ARBA00023157"/>
    </source>
</evidence>
<dbReference type="Pfam" id="PF08246">
    <property type="entry name" value="Inhibitor_I29"/>
    <property type="match status" value="1"/>
</dbReference>
<evidence type="ECO:0000256" key="2">
    <source>
        <dbReference type="ARBA" id="ARBA00022670"/>
    </source>
</evidence>
<dbReference type="InterPro" id="IPR038765">
    <property type="entry name" value="Papain-like_cys_pep_sf"/>
</dbReference>
<evidence type="ECO:0000256" key="5">
    <source>
        <dbReference type="ARBA" id="ARBA00023145"/>
    </source>
</evidence>
<name>A0A1B6E1M9_9HEMI</name>
<dbReference type="InterPro" id="IPR000169">
    <property type="entry name" value="Pept_cys_AS"/>
</dbReference>
<dbReference type="AlphaFoldDB" id="A0A1B6E1M9"/>
<evidence type="ECO:0000256" key="3">
    <source>
        <dbReference type="ARBA" id="ARBA00022801"/>
    </source>
</evidence>
<evidence type="ECO:0000256" key="4">
    <source>
        <dbReference type="ARBA" id="ARBA00022807"/>
    </source>
</evidence>
<dbReference type="Gene3D" id="3.90.70.10">
    <property type="entry name" value="Cysteine proteinases"/>
    <property type="match status" value="1"/>
</dbReference>
<keyword evidence="4" id="KW-0788">Thiol protease</keyword>
<keyword evidence="5" id="KW-0865">Zymogen</keyword>
<dbReference type="Pfam" id="PF00112">
    <property type="entry name" value="Peptidase_C1"/>
    <property type="match status" value="1"/>
</dbReference>
<keyword evidence="7" id="KW-1133">Transmembrane helix</keyword>
<dbReference type="PROSITE" id="PS00139">
    <property type="entry name" value="THIOL_PROTEASE_CYS"/>
    <property type="match status" value="1"/>
</dbReference>
<dbReference type="EMBL" id="GEDC01005466">
    <property type="protein sequence ID" value="JAS31832.1"/>
    <property type="molecule type" value="Transcribed_RNA"/>
</dbReference>
<sequence length="370" mass="41702">PHSNHKPIPAKAMDLEQTLITIFIILLCFFGIPIKIPSADIENESEPHLLFQSYTKKFNKSYLTNSDEYETRFQNFKKSLDTIEKLNRYHPNKDSAYYGMTPFSDLTPEEFSKHHLNSHLHNRLRKHTDKVVDKTYRNHHSNHIHKRSVDDLPLKVDWRTKGAVTAVRNQKQCGACWAFSTIETVESMNFIKTKSLQQLSVQEAIDCAGNGNLGCNGGDTCSLAAWLADNKIKVQPETTYPLTLETGICKLKKKTTVGVQVAQNYTCDTLINEEKIILSLLANHGPVAVAVNALTWQYYLGGVIQFNCDNSIDSLNHAVQIVGYDMTAETPYYIVRNSWGTLFGDRGYLYVAFGNNVCGIATEVTALDVM</sequence>
<evidence type="ECO:0000256" key="1">
    <source>
        <dbReference type="ARBA" id="ARBA00008455"/>
    </source>
</evidence>
<keyword evidence="2" id="KW-0645">Protease</keyword>
<evidence type="ECO:0000259" key="9">
    <source>
        <dbReference type="SMART" id="SM00848"/>
    </source>
</evidence>
<dbReference type="InterPro" id="IPR025660">
    <property type="entry name" value="Pept_his_AS"/>
</dbReference>
<organism evidence="10">
    <name type="scientific">Clastoptera arizonana</name>
    <name type="common">Arizona spittle bug</name>
    <dbReference type="NCBI Taxonomy" id="38151"/>
    <lineage>
        <taxon>Eukaryota</taxon>
        <taxon>Metazoa</taxon>
        <taxon>Ecdysozoa</taxon>
        <taxon>Arthropoda</taxon>
        <taxon>Hexapoda</taxon>
        <taxon>Insecta</taxon>
        <taxon>Pterygota</taxon>
        <taxon>Neoptera</taxon>
        <taxon>Paraneoptera</taxon>
        <taxon>Hemiptera</taxon>
        <taxon>Auchenorrhyncha</taxon>
        <taxon>Cercopoidea</taxon>
        <taxon>Clastopteridae</taxon>
        <taxon>Clastoptera</taxon>
    </lineage>
</organism>
<proteinExistence type="inferred from homology"/>
<dbReference type="InterPro" id="IPR000668">
    <property type="entry name" value="Peptidase_C1A_C"/>
</dbReference>
<reference evidence="10" key="1">
    <citation type="submission" date="2015-12" db="EMBL/GenBank/DDBJ databases">
        <title>De novo transcriptome assembly of four potential Pierce s Disease insect vectors from Arizona vineyards.</title>
        <authorList>
            <person name="Tassone E.E."/>
        </authorList>
    </citation>
    <scope>NUCLEOTIDE SEQUENCE</scope>
</reference>
<keyword evidence="6" id="KW-1015">Disulfide bond</keyword>
<feature type="domain" description="Cathepsin propeptide inhibitor" evidence="9">
    <location>
        <begin position="51"/>
        <end position="111"/>
    </location>
</feature>